<dbReference type="InterPro" id="IPR011335">
    <property type="entry name" value="Restrct_endonuc-II-like"/>
</dbReference>
<accession>A0A937VYV5</accession>
<keyword evidence="3" id="KW-0540">Nuclease</keyword>
<evidence type="ECO:0000259" key="2">
    <source>
        <dbReference type="Pfam" id="PF05685"/>
    </source>
</evidence>
<dbReference type="PANTHER" id="PTHR34107:SF4">
    <property type="entry name" value="SLL1222 PROTEIN"/>
    <property type="match status" value="1"/>
</dbReference>
<evidence type="ECO:0000313" key="3">
    <source>
        <dbReference type="EMBL" id="MBM3223699.1"/>
    </source>
</evidence>
<dbReference type="GO" id="GO:0004519">
    <property type="term" value="F:endonuclease activity"/>
    <property type="evidence" value="ECO:0007669"/>
    <property type="project" value="UniProtKB-KW"/>
</dbReference>
<feature type="region of interest" description="Disordered" evidence="1">
    <location>
        <begin position="1"/>
        <end position="22"/>
    </location>
</feature>
<organism evidence="3 4">
    <name type="scientific">Tectimicrobiota bacterium</name>
    <dbReference type="NCBI Taxonomy" id="2528274"/>
    <lineage>
        <taxon>Bacteria</taxon>
        <taxon>Pseudomonadati</taxon>
        <taxon>Nitrospinota/Tectimicrobiota group</taxon>
        <taxon>Candidatus Tectimicrobiota</taxon>
    </lineage>
</organism>
<comment type="caution">
    <text evidence="3">The sequence shown here is derived from an EMBL/GenBank/DDBJ whole genome shotgun (WGS) entry which is preliminary data.</text>
</comment>
<gene>
    <name evidence="3" type="ORF">FJZ47_07865</name>
</gene>
<keyword evidence="3" id="KW-0255">Endonuclease</keyword>
<dbReference type="PANTHER" id="PTHR34107">
    <property type="entry name" value="SLL0198 PROTEIN-RELATED"/>
    <property type="match status" value="1"/>
</dbReference>
<dbReference type="Gene3D" id="3.90.1570.10">
    <property type="entry name" value="tt1808, chain A"/>
    <property type="match status" value="1"/>
</dbReference>
<dbReference type="EMBL" id="VGLS01000184">
    <property type="protein sequence ID" value="MBM3223699.1"/>
    <property type="molecule type" value="Genomic_DNA"/>
</dbReference>
<dbReference type="SUPFAM" id="SSF52980">
    <property type="entry name" value="Restriction endonuclease-like"/>
    <property type="match status" value="1"/>
</dbReference>
<name>A0A937VYV5_UNCTE</name>
<dbReference type="CDD" id="cd06260">
    <property type="entry name" value="DUF820-like"/>
    <property type="match status" value="1"/>
</dbReference>
<dbReference type="Pfam" id="PF05685">
    <property type="entry name" value="Uma2"/>
    <property type="match status" value="1"/>
</dbReference>
<protein>
    <submittedName>
        <fullName evidence="3">Uma2 family endonuclease</fullName>
    </submittedName>
</protein>
<dbReference type="InterPro" id="IPR008538">
    <property type="entry name" value="Uma2"/>
</dbReference>
<reference evidence="3" key="1">
    <citation type="submission" date="2019-03" db="EMBL/GenBank/DDBJ databases">
        <title>Lake Tanganyika Metagenome-Assembled Genomes (MAGs).</title>
        <authorList>
            <person name="Tran P."/>
        </authorList>
    </citation>
    <scope>NUCLEOTIDE SEQUENCE</scope>
    <source>
        <strain evidence="3">K_DeepCast_65m_m2_066</strain>
    </source>
</reference>
<keyword evidence="3" id="KW-0378">Hydrolase</keyword>
<dbReference type="InterPro" id="IPR012296">
    <property type="entry name" value="Nuclease_put_TT1808"/>
</dbReference>
<feature type="domain" description="Putative restriction endonuclease" evidence="2">
    <location>
        <begin position="53"/>
        <end position="215"/>
    </location>
</feature>
<sequence length="313" mass="35006">MSTIVVPAAAQGPAPPQETLVEDQPGHWPRDLLEAYRRYPGPYTVDNVETILEEEPVELYNGWLVWQDMTDAIERRGIVTLQAMLDLSARKSGFGQALPDQLECLLSDGSVMKPDASLISWERFRERVHPQGPRQRPLLVGGPELVIEVRSPSNRRAQERFKRQLYFANNVQIVWDIDPVRQVIWVYMATAPDAPLQYSTTDEIDCPSLLPEWRRRVVDIFAEQVSAETVAGEVAQAWIAEGHAAGLAEGVTSTLREMLPLLVQARFGAVQPPDLAQRLVYCTLADLQALQVDASTCPDLDTWLQAVLIRSAS</sequence>
<evidence type="ECO:0000313" key="4">
    <source>
        <dbReference type="Proteomes" id="UP000712673"/>
    </source>
</evidence>
<dbReference type="Proteomes" id="UP000712673">
    <property type="component" value="Unassembled WGS sequence"/>
</dbReference>
<evidence type="ECO:0000256" key="1">
    <source>
        <dbReference type="SAM" id="MobiDB-lite"/>
    </source>
</evidence>
<proteinExistence type="predicted"/>
<dbReference type="AlphaFoldDB" id="A0A937VYV5"/>